<dbReference type="CDD" id="cd07564">
    <property type="entry name" value="nitrilases_CHs"/>
    <property type="match status" value="1"/>
</dbReference>
<dbReference type="PROSITE" id="PS50263">
    <property type="entry name" value="CN_HYDROLASE"/>
    <property type="match status" value="1"/>
</dbReference>
<accession>A0A169QBN1</accession>
<dbReference type="EMBL" id="AP014809">
    <property type="protein sequence ID" value="BAU88656.1"/>
    <property type="molecule type" value="Genomic_DNA"/>
</dbReference>
<dbReference type="AlphaFoldDB" id="A0A169QBN1"/>
<organism evidence="4 5">
    <name type="scientific">Methylorubrum populi</name>
    <dbReference type="NCBI Taxonomy" id="223967"/>
    <lineage>
        <taxon>Bacteria</taxon>
        <taxon>Pseudomonadati</taxon>
        <taxon>Pseudomonadota</taxon>
        <taxon>Alphaproteobacteria</taxon>
        <taxon>Hyphomicrobiales</taxon>
        <taxon>Methylobacteriaceae</taxon>
        <taxon>Methylorubrum</taxon>
    </lineage>
</organism>
<comment type="similarity">
    <text evidence="1">Belongs to the carbon-nitrogen hydrolase superfamily. Nitrilase family.</text>
</comment>
<protein>
    <submittedName>
        <fullName evidence="4">Nitrilase</fullName>
    </submittedName>
</protein>
<evidence type="ECO:0000313" key="4">
    <source>
        <dbReference type="EMBL" id="BAU88656.1"/>
    </source>
</evidence>
<dbReference type="SUPFAM" id="SSF56317">
    <property type="entry name" value="Carbon-nitrogen hydrolase"/>
    <property type="match status" value="1"/>
</dbReference>
<feature type="domain" description="CN hydrolase" evidence="3">
    <location>
        <begin position="8"/>
        <end position="288"/>
    </location>
</feature>
<gene>
    <name evidence="4" type="ORF">MPPM_0051</name>
</gene>
<reference evidence="4 5" key="1">
    <citation type="journal article" date="2016" name="Genome Announc.">
        <title>Complete Genome Sequence of Methylobacterium populi P-1M, Isolated from Pink-Pigmented Household Biofilm.</title>
        <authorList>
            <person name="Morohoshi T."/>
            <person name="Ikeda T."/>
        </authorList>
    </citation>
    <scope>NUCLEOTIDE SEQUENCE [LARGE SCALE GENOMIC DNA]</scope>
    <source>
        <strain evidence="4 5">P-1M</strain>
    </source>
</reference>
<dbReference type="InterPro" id="IPR036526">
    <property type="entry name" value="C-N_Hydrolase_sf"/>
</dbReference>
<evidence type="ECO:0000256" key="2">
    <source>
        <dbReference type="SAM" id="MobiDB-lite"/>
    </source>
</evidence>
<feature type="region of interest" description="Disordered" evidence="2">
    <location>
        <begin position="338"/>
        <end position="369"/>
    </location>
</feature>
<dbReference type="InterPro" id="IPR003010">
    <property type="entry name" value="C-N_Hydrolase"/>
</dbReference>
<dbReference type="GO" id="GO:0003824">
    <property type="term" value="F:catalytic activity"/>
    <property type="evidence" value="ECO:0007669"/>
    <property type="project" value="InterPro"/>
</dbReference>
<sequence length="369" mass="39397">MSVLYPKFKAAACHVAPVFLDSVASAEKAVALIGEAARAGADLVVFPEGYMPGFPLWAALRAPIHNHDLFKRLAAESVRLDGPEIGAVRAAARRNGVLVSLGFSEGTEASVGCLWNANVLIGRDGAILNHHRKLVPTFYEKLIWANGDARGLRVTPTEIGRVGMLICGENTNPLARYALMAQGEQVHISTYPPAWPTRPPGESAAYDLKRAIEIRAGAHAFEAKVFNIVCSAVLDAGAKAILCEGDPALADLVDRTPAGVSMILDPTGSHVVAPPQGDETIVYADIDTSACVEPKQFHDVVGYYNRFDIFQLSVDRTPREPVNFGTGARPMAYAADGTDGAVGLTSDGTDAHRSLDEPRAAQPQRRADH</sequence>
<dbReference type="Pfam" id="PF00795">
    <property type="entry name" value="CN_hydrolase"/>
    <property type="match status" value="1"/>
</dbReference>
<feature type="compositionally biased region" description="Basic and acidic residues" evidence="2">
    <location>
        <begin position="349"/>
        <end position="369"/>
    </location>
</feature>
<dbReference type="OrthoDB" id="9803803at2"/>
<proteinExistence type="inferred from homology"/>
<dbReference type="PANTHER" id="PTHR46044:SF2">
    <property type="entry name" value="CN HYDROLASE DOMAIN-CONTAINING PROTEIN"/>
    <property type="match status" value="1"/>
</dbReference>
<dbReference type="PANTHER" id="PTHR46044">
    <property type="entry name" value="NITRILASE"/>
    <property type="match status" value="1"/>
</dbReference>
<dbReference type="InterPro" id="IPR044149">
    <property type="entry name" value="Nitrilases_CHs"/>
</dbReference>
<dbReference type="Gene3D" id="3.60.110.10">
    <property type="entry name" value="Carbon-nitrogen hydrolase"/>
    <property type="match status" value="1"/>
</dbReference>
<evidence type="ECO:0000256" key="1">
    <source>
        <dbReference type="ARBA" id="ARBA00008129"/>
    </source>
</evidence>
<dbReference type="RefSeq" id="WP_096482817.1">
    <property type="nucleotide sequence ID" value="NZ_AP014809.1"/>
</dbReference>
<dbReference type="Proteomes" id="UP000218288">
    <property type="component" value="Chromosome"/>
</dbReference>
<evidence type="ECO:0000259" key="3">
    <source>
        <dbReference type="PROSITE" id="PS50263"/>
    </source>
</evidence>
<name>A0A169QBN1_9HYPH</name>
<evidence type="ECO:0000313" key="5">
    <source>
        <dbReference type="Proteomes" id="UP000218288"/>
    </source>
</evidence>